<comment type="cofactor">
    <cofactor evidence="7">
        <name>Zn(2+)</name>
        <dbReference type="ChEBI" id="CHEBI:29105"/>
    </cofactor>
    <text evidence="7">Binds 1 zinc ion per subunit.</text>
</comment>
<keyword evidence="4 7" id="KW-0862">Zinc</keyword>
<evidence type="ECO:0000256" key="1">
    <source>
        <dbReference type="ARBA" id="ARBA00022598"/>
    </source>
</evidence>
<feature type="binding site" evidence="7">
    <location>
        <position position="146"/>
    </location>
    <ligand>
        <name>Zn(2+)</name>
        <dbReference type="ChEBI" id="CHEBI:29105"/>
    </ligand>
</feature>
<dbReference type="InterPro" id="IPR000924">
    <property type="entry name" value="Glu/Gln-tRNA-synth"/>
</dbReference>
<feature type="binding site" evidence="7">
    <location>
        <position position="200"/>
    </location>
    <ligand>
        <name>L-glutamate</name>
        <dbReference type="ChEBI" id="CHEBI:29985"/>
    </ligand>
</feature>
<comment type="function">
    <text evidence="7">Catalyzes the tRNA-independent activation of glutamate in presence of ATP and the subsequent transfer of glutamate onto a tRNA(Asp). Glutamate is transferred on the 2-amino-5-(4,5-dihydroxy-2-cyclopenten-1-yl) moiety of the queuosine in the wobble position of the QUC anticodon.</text>
</comment>
<keyword evidence="2 7" id="KW-0479">Metal-binding</keyword>
<dbReference type="GO" id="GO:0005524">
    <property type="term" value="F:ATP binding"/>
    <property type="evidence" value="ECO:0007669"/>
    <property type="project" value="UniProtKB-KW"/>
</dbReference>
<evidence type="ECO:0000256" key="2">
    <source>
        <dbReference type="ARBA" id="ARBA00022723"/>
    </source>
</evidence>
<comment type="similarity">
    <text evidence="7">Belongs to the class-I aminoacyl-tRNA synthetase family. GluQ subfamily.</text>
</comment>
<dbReference type="PRINTS" id="PR00987">
    <property type="entry name" value="TRNASYNTHGLU"/>
</dbReference>
<evidence type="ECO:0000313" key="11">
    <source>
        <dbReference type="Proteomes" id="UP000236753"/>
    </source>
</evidence>
<dbReference type="InterPro" id="IPR020058">
    <property type="entry name" value="Glu/Gln-tRNA-synth_Ib_cat-dom"/>
</dbReference>
<evidence type="ECO:0000256" key="7">
    <source>
        <dbReference type="HAMAP-Rule" id="MF_01428"/>
    </source>
</evidence>
<feature type="binding site" evidence="7">
    <location>
        <position position="66"/>
    </location>
    <ligand>
        <name>L-glutamate</name>
        <dbReference type="ChEBI" id="CHEBI:29985"/>
    </ligand>
</feature>
<dbReference type="PANTHER" id="PTHR43311:SF1">
    <property type="entry name" value="GLUTAMYL-Q TRNA(ASP) SYNTHETASE"/>
    <property type="match status" value="1"/>
</dbReference>
<dbReference type="RefSeq" id="WP_258039252.1">
    <property type="nucleotide sequence ID" value="NZ_FNUX01000003.1"/>
</dbReference>
<feature type="binding site" evidence="7">
    <location>
        <position position="124"/>
    </location>
    <ligand>
        <name>Zn(2+)</name>
        <dbReference type="ChEBI" id="CHEBI:29105"/>
    </ligand>
</feature>
<evidence type="ECO:0000256" key="8">
    <source>
        <dbReference type="RuleBase" id="RU363037"/>
    </source>
</evidence>
<dbReference type="GO" id="GO:0004818">
    <property type="term" value="F:glutamate-tRNA ligase activity"/>
    <property type="evidence" value="ECO:0007669"/>
    <property type="project" value="TreeGrafter"/>
</dbReference>
<dbReference type="InterPro" id="IPR049940">
    <property type="entry name" value="GluQ/Sye"/>
</dbReference>
<dbReference type="GO" id="GO:0005829">
    <property type="term" value="C:cytosol"/>
    <property type="evidence" value="ECO:0007669"/>
    <property type="project" value="TreeGrafter"/>
</dbReference>
<dbReference type="FunFam" id="3.40.50.620:FF:000093">
    <property type="entry name" value="Glutamyl-Q tRNA(Asp) synthetase"/>
    <property type="match status" value="1"/>
</dbReference>
<feature type="domain" description="Glutamyl/glutaminyl-tRNA synthetase class Ib catalytic" evidence="9">
    <location>
        <begin position="28"/>
        <end position="263"/>
    </location>
</feature>
<feature type="binding site" evidence="7">
    <location>
        <position position="142"/>
    </location>
    <ligand>
        <name>Zn(2+)</name>
        <dbReference type="ChEBI" id="CHEBI:29105"/>
    </ligand>
</feature>
<protein>
    <recommendedName>
        <fullName evidence="7">Glutamyl-Q tRNA(Asp) synthetase</fullName>
        <shortName evidence="7">Glu-Q-RSs</shortName>
        <ecNumber evidence="7">6.1.1.-</ecNumber>
    </recommendedName>
</protein>
<dbReference type="HAMAP" id="MF_01428">
    <property type="entry name" value="Glu_Q_tRNA_synth"/>
    <property type="match status" value="1"/>
</dbReference>
<feature type="binding site" evidence="7">
    <location>
        <position position="259"/>
    </location>
    <ligand>
        <name>ATP</name>
        <dbReference type="ChEBI" id="CHEBI:30616"/>
    </ligand>
</feature>
<keyword evidence="1 7" id="KW-0436">Ligase</keyword>
<dbReference type="EC" id="6.1.1.-" evidence="7"/>
<dbReference type="Proteomes" id="UP000236753">
    <property type="component" value="Unassembled WGS sequence"/>
</dbReference>
<reference evidence="10 11" key="1">
    <citation type="submission" date="2016-10" db="EMBL/GenBank/DDBJ databases">
        <authorList>
            <person name="de Groot N.N."/>
        </authorList>
    </citation>
    <scope>NUCLEOTIDE SEQUENCE [LARGE SCALE GENOMIC DNA]</scope>
    <source>
        <strain evidence="10 11">Nm13</strain>
    </source>
</reference>
<feature type="binding site" evidence="7">
    <location>
        <position position="122"/>
    </location>
    <ligand>
        <name>Zn(2+)</name>
        <dbReference type="ChEBI" id="CHEBI:29105"/>
    </ligand>
</feature>
<dbReference type="AlphaFoldDB" id="A0A1H5SQH9"/>
<gene>
    <name evidence="7" type="primary">gluQ</name>
    <name evidence="10" type="ORF">SAMN05216334_10332</name>
</gene>
<name>A0A1H5SQH9_9PROT</name>
<evidence type="ECO:0000256" key="5">
    <source>
        <dbReference type="ARBA" id="ARBA00022840"/>
    </source>
</evidence>
<evidence type="ECO:0000313" key="10">
    <source>
        <dbReference type="EMBL" id="SEF52863.1"/>
    </source>
</evidence>
<keyword evidence="6 7" id="KW-0030">Aminoacyl-tRNA synthetase</keyword>
<dbReference type="SUPFAM" id="SSF52374">
    <property type="entry name" value="Nucleotidylyl transferase"/>
    <property type="match status" value="1"/>
</dbReference>
<proteinExistence type="inferred from homology"/>
<dbReference type="NCBIfam" id="NF004313">
    <property type="entry name" value="PRK05710.1-2"/>
    <property type="match status" value="1"/>
</dbReference>
<dbReference type="InterPro" id="IPR014729">
    <property type="entry name" value="Rossmann-like_a/b/a_fold"/>
</dbReference>
<accession>A0A1H5SQH9</accession>
<evidence type="ECO:0000256" key="3">
    <source>
        <dbReference type="ARBA" id="ARBA00022741"/>
    </source>
</evidence>
<keyword evidence="8" id="KW-0648">Protein biosynthesis</keyword>
<evidence type="ECO:0000259" key="9">
    <source>
        <dbReference type="Pfam" id="PF00749"/>
    </source>
</evidence>
<organism evidence="10 11">
    <name type="scientific">Nitrosomonas ureae</name>
    <dbReference type="NCBI Taxonomy" id="44577"/>
    <lineage>
        <taxon>Bacteria</taxon>
        <taxon>Pseudomonadati</taxon>
        <taxon>Pseudomonadota</taxon>
        <taxon>Betaproteobacteria</taxon>
        <taxon>Nitrosomonadales</taxon>
        <taxon>Nitrosomonadaceae</taxon>
        <taxon>Nitrosomonas</taxon>
    </lineage>
</organism>
<dbReference type="GO" id="GO:0006424">
    <property type="term" value="P:glutamyl-tRNA aminoacylation"/>
    <property type="evidence" value="ECO:0007669"/>
    <property type="project" value="InterPro"/>
</dbReference>
<feature type="binding site" evidence="7">
    <location>
        <position position="218"/>
    </location>
    <ligand>
        <name>L-glutamate</name>
        <dbReference type="ChEBI" id="CHEBI:29985"/>
    </ligand>
</feature>
<evidence type="ECO:0000256" key="4">
    <source>
        <dbReference type="ARBA" id="ARBA00022833"/>
    </source>
</evidence>
<dbReference type="EMBL" id="FNUX01000003">
    <property type="protein sequence ID" value="SEF52863.1"/>
    <property type="molecule type" value="Genomic_DNA"/>
</dbReference>
<dbReference type="Gene3D" id="3.40.50.620">
    <property type="entry name" value="HUPs"/>
    <property type="match status" value="1"/>
</dbReference>
<dbReference type="GO" id="GO:0006400">
    <property type="term" value="P:tRNA modification"/>
    <property type="evidence" value="ECO:0007669"/>
    <property type="project" value="InterPro"/>
</dbReference>
<evidence type="ECO:0000256" key="6">
    <source>
        <dbReference type="ARBA" id="ARBA00023146"/>
    </source>
</evidence>
<dbReference type="NCBIfam" id="NF004314">
    <property type="entry name" value="PRK05710.1-3"/>
    <property type="match status" value="1"/>
</dbReference>
<feature type="short sequence motif" description="'HIGH' region" evidence="7">
    <location>
        <begin position="33"/>
        <end position="43"/>
    </location>
</feature>
<feature type="binding site" evidence="7">
    <location>
        <begin position="30"/>
        <end position="34"/>
    </location>
    <ligand>
        <name>L-glutamate</name>
        <dbReference type="ChEBI" id="CHEBI:29985"/>
    </ligand>
</feature>
<dbReference type="PANTHER" id="PTHR43311">
    <property type="entry name" value="GLUTAMATE--TRNA LIGASE"/>
    <property type="match status" value="1"/>
</dbReference>
<sequence length="313" mass="35315">MQRSSVVFYKFNILSLVSIHPLIEKSYRGRFAPSPTGPLHFGSLVAAIGSYLDAKFNQGKWLVRIEDIDSQREVPGAASEILFVLESLGMEWDEEVIFQSRRLEAYQEALNRLEKQNLIYPCTCSRKEIADSSIIGLGGPVYPGTCLKNPSLSDKAYSLRIQTNENEIQFQDILRGSYVQELKREIGDFVLRRADGIYAYQLAVVVDDAEQGVTHIVRGADLLDSTPRQIFLQRLLGYSTPRYMHLPVVTNATGEKLSKQTNAEPIDIANALPQLVKALCFLGQKPPVVILEGNISSFWQWARENWQINLIPR</sequence>
<dbReference type="Pfam" id="PF00749">
    <property type="entry name" value="tRNA-synt_1c"/>
    <property type="match status" value="1"/>
</dbReference>
<dbReference type="NCBIfam" id="TIGR03838">
    <property type="entry name" value="queuosine_YadB"/>
    <property type="match status" value="1"/>
</dbReference>
<keyword evidence="3 7" id="KW-0547">Nucleotide-binding</keyword>
<dbReference type="GO" id="GO:0008270">
    <property type="term" value="F:zinc ion binding"/>
    <property type="evidence" value="ECO:0007669"/>
    <property type="project" value="UniProtKB-UniRule"/>
</dbReference>
<feature type="short sequence motif" description="'KMSKS' region" evidence="7">
    <location>
        <begin position="256"/>
        <end position="260"/>
    </location>
</feature>
<keyword evidence="5 7" id="KW-0067">ATP-binding</keyword>
<dbReference type="InterPro" id="IPR022380">
    <property type="entry name" value="Glu-Q_tRNA(Asp)_Synthase"/>
</dbReference>